<keyword evidence="3" id="KW-1185">Reference proteome</keyword>
<keyword evidence="1" id="KW-0732">Signal</keyword>
<evidence type="ECO:0000313" key="3">
    <source>
        <dbReference type="Proteomes" id="UP000595823"/>
    </source>
</evidence>
<dbReference type="KEGG" id="scia:HUG15_22055"/>
<proteinExistence type="predicted"/>
<dbReference type="RefSeq" id="WP_200125882.1">
    <property type="nucleotide sequence ID" value="NZ_CP054705.1"/>
</dbReference>
<gene>
    <name evidence="2" type="ORF">HUG15_22055</name>
</gene>
<dbReference type="AlphaFoldDB" id="A0A7T6Z6P6"/>
<dbReference type="EMBL" id="CP054705">
    <property type="protein sequence ID" value="QQK78000.1"/>
    <property type="molecule type" value="Genomic_DNA"/>
</dbReference>
<protein>
    <submittedName>
        <fullName evidence="2">Uncharacterized protein</fullName>
    </submittedName>
</protein>
<evidence type="ECO:0000313" key="2">
    <source>
        <dbReference type="EMBL" id="QQK78000.1"/>
    </source>
</evidence>
<feature type="signal peptide" evidence="1">
    <location>
        <begin position="1"/>
        <end position="25"/>
    </location>
</feature>
<evidence type="ECO:0000256" key="1">
    <source>
        <dbReference type="SAM" id="SignalP"/>
    </source>
</evidence>
<reference evidence="2 3" key="1">
    <citation type="submission" date="2020-06" db="EMBL/GenBank/DDBJ databases">
        <title>Genomic analysis of Salicibibacter sp. NKC5-3.</title>
        <authorList>
            <person name="Oh Y.J."/>
        </authorList>
    </citation>
    <scope>NUCLEOTIDE SEQUENCE [LARGE SCALE GENOMIC DNA]</scope>
    <source>
        <strain evidence="2 3">NKC5-3</strain>
    </source>
</reference>
<dbReference type="PROSITE" id="PS51257">
    <property type="entry name" value="PROKAR_LIPOPROTEIN"/>
    <property type="match status" value="1"/>
</dbReference>
<feature type="chain" id="PRO_5032869771" evidence="1">
    <location>
        <begin position="26"/>
        <end position="48"/>
    </location>
</feature>
<dbReference type="Proteomes" id="UP000595823">
    <property type="component" value="Chromosome"/>
</dbReference>
<accession>A0A7T6Z6P6</accession>
<name>A0A7T6Z6P6_9BACI</name>
<organism evidence="2 3">
    <name type="scientific">Salicibibacter cibarius</name>
    <dbReference type="NCBI Taxonomy" id="2743000"/>
    <lineage>
        <taxon>Bacteria</taxon>
        <taxon>Bacillati</taxon>
        <taxon>Bacillota</taxon>
        <taxon>Bacilli</taxon>
        <taxon>Bacillales</taxon>
        <taxon>Bacillaceae</taxon>
        <taxon>Salicibibacter</taxon>
    </lineage>
</organism>
<sequence>MVKKLCCLLLLVSLVACSPANPPQAIDAYGLHDYIQMNGLGVAVLPDE</sequence>